<keyword evidence="3" id="KW-0378">Hydrolase</keyword>
<dbReference type="OrthoDB" id="9780884at2"/>
<evidence type="ECO:0000256" key="4">
    <source>
        <dbReference type="ARBA" id="ARBA00061089"/>
    </source>
</evidence>
<comment type="cofactor">
    <cofactor evidence="1">
        <name>a divalent metal cation</name>
        <dbReference type="ChEBI" id="CHEBI:60240"/>
    </cofactor>
</comment>
<dbReference type="PANTHER" id="PTHR31302:SF25">
    <property type="entry name" value="PHOSPHOESTERASE"/>
    <property type="match status" value="1"/>
</dbReference>
<dbReference type="FunFam" id="3.60.21.10:FF:000028">
    <property type="entry name" value="Putative metallophosphoesterase"/>
    <property type="match status" value="1"/>
</dbReference>
<dbReference type="SUPFAM" id="SSF56300">
    <property type="entry name" value="Metallo-dependent phosphatases"/>
    <property type="match status" value="1"/>
</dbReference>
<dbReference type="Pfam" id="PF00149">
    <property type="entry name" value="Metallophos"/>
    <property type="match status" value="1"/>
</dbReference>
<reference evidence="6 7" key="1">
    <citation type="submission" date="2018-05" db="EMBL/GenBank/DDBJ databases">
        <title>Genomic analysis of Gracilibacillus dipsosauri DD1 reveals novel features of a salt-tolerant amylase.</title>
        <authorList>
            <person name="Deutch C.E."/>
            <person name="Yang S."/>
        </authorList>
    </citation>
    <scope>NUCLEOTIDE SEQUENCE [LARGE SCALE GENOMIC DNA]</scope>
    <source>
        <strain evidence="6 7">DD1</strain>
    </source>
</reference>
<protein>
    <submittedName>
        <fullName evidence="6">Metallophosphoesterase</fullName>
    </submittedName>
</protein>
<evidence type="ECO:0000256" key="2">
    <source>
        <dbReference type="ARBA" id="ARBA00022723"/>
    </source>
</evidence>
<accession>A0A317L0J1</accession>
<feature type="domain" description="Calcineurin-like phosphoesterase" evidence="5">
    <location>
        <begin position="55"/>
        <end position="220"/>
    </location>
</feature>
<dbReference type="InterPro" id="IPR004843">
    <property type="entry name" value="Calcineurin-like_PHP"/>
</dbReference>
<keyword evidence="2" id="KW-0479">Metal-binding</keyword>
<dbReference type="CDD" id="cd07385">
    <property type="entry name" value="MPP_YkuE_C"/>
    <property type="match status" value="1"/>
</dbReference>
<comment type="similarity">
    <text evidence="4">Belongs to the metallophosphoesterase superfamily.</text>
</comment>
<dbReference type="EMBL" id="QGTD01000008">
    <property type="protein sequence ID" value="PWU69016.1"/>
    <property type="molecule type" value="Genomic_DNA"/>
</dbReference>
<evidence type="ECO:0000256" key="1">
    <source>
        <dbReference type="ARBA" id="ARBA00001968"/>
    </source>
</evidence>
<dbReference type="AlphaFoldDB" id="A0A317L0J1"/>
<dbReference type="RefSeq" id="WP_054859584.1">
    <property type="nucleotide sequence ID" value="NZ_JAJUIE010000026.1"/>
</dbReference>
<dbReference type="InterPro" id="IPR029052">
    <property type="entry name" value="Metallo-depent_PP-like"/>
</dbReference>
<dbReference type="PANTHER" id="PTHR31302">
    <property type="entry name" value="TRANSMEMBRANE PROTEIN WITH METALLOPHOSPHOESTERASE DOMAIN-RELATED"/>
    <property type="match status" value="1"/>
</dbReference>
<organism evidence="6 7">
    <name type="scientific">Gracilibacillus dipsosauri</name>
    <dbReference type="NCBI Taxonomy" id="178340"/>
    <lineage>
        <taxon>Bacteria</taxon>
        <taxon>Bacillati</taxon>
        <taxon>Bacillota</taxon>
        <taxon>Bacilli</taxon>
        <taxon>Bacillales</taxon>
        <taxon>Bacillaceae</taxon>
        <taxon>Gracilibacillus</taxon>
    </lineage>
</organism>
<dbReference type="GO" id="GO:0009245">
    <property type="term" value="P:lipid A biosynthetic process"/>
    <property type="evidence" value="ECO:0007669"/>
    <property type="project" value="TreeGrafter"/>
</dbReference>
<evidence type="ECO:0000259" key="5">
    <source>
        <dbReference type="Pfam" id="PF00149"/>
    </source>
</evidence>
<evidence type="ECO:0000256" key="3">
    <source>
        <dbReference type="ARBA" id="ARBA00022801"/>
    </source>
</evidence>
<evidence type="ECO:0000313" key="6">
    <source>
        <dbReference type="EMBL" id="PWU69016.1"/>
    </source>
</evidence>
<keyword evidence="7" id="KW-1185">Reference proteome</keyword>
<gene>
    <name evidence="6" type="ORF">DLJ74_11440</name>
</gene>
<dbReference type="GO" id="GO:0046872">
    <property type="term" value="F:metal ion binding"/>
    <property type="evidence" value="ECO:0007669"/>
    <property type="project" value="UniProtKB-KW"/>
</dbReference>
<proteinExistence type="inferred from homology"/>
<evidence type="ECO:0000313" key="7">
    <source>
        <dbReference type="Proteomes" id="UP000245624"/>
    </source>
</evidence>
<dbReference type="Gene3D" id="3.60.21.10">
    <property type="match status" value="1"/>
</dbReference>
<comment type="caution">
    <text evidence="6">The sequence shown here is derived from an EMBL/GenBank/DDBJ whole genome shotgun (WGS) entry which is preliminary data.</text>
</comment>
<dbReference type="GO" id="GO:0016020">
    <property type="term" value="C:membrane"/>
    <property type="evidence" value="ECO:0007669"/>
    <property type="project" value="GOC"/>
</dbReference>
<sequence length="284" mass="32515">MKRRTFIKRLLAGIVSIFGLGGGTYYYAREMEPKMLEVHRIAIESSKIPNNFDSLKILQFSDTHIGFHYTVEQLQKLVQKINALNPDIITFTGDLVDNPQTYKWNNDIPNILNQLSARHGKFWVYGNHDHGGYGTDIVKQTFDQADFQLLLNNNHIIERNGEKIMIAGLDDLIFGKPDLDKTLQTSSNPDFTILLAHEPDIADRVKDYPVDVQISGHSHGGQVQLPFFGYIYTPYLAEKYVEGSYQIGVKPLQLFVSRGIGTTRLPYRFFCKPEITLYELRKVE</sequence>
<name>A0A317L0J1_9BACI</name>
<dbReference type="GO" id="GO:0008758">
    <property type="term" value="F:UDP-2,3-diacylglucosamine hydrolase activity"/>
    <property type="evidence" value="ECO:0007669"/>
    <property type="project" value="TreeGrafter"/>
</dbReference>
<dbReference type="Proteomes" id="UP000245624">
    <property type="component" value="Unassembled WGS sequence"/>
</dbReference>
<dbReference type="InterPro" id="IPR051158">
    <property type="entry name" value="Metallophosphoesterase_sf"/>
</dbReference>